<protein>
    <submittedName>
        <fullName evidence="3">Right-handed parallel beta-helix repeat-containing protein</fullName>
    </submittedName>
</protein>
<evidence type="ECO:0000259" key="2">
    <source>
        <dbReference type="Pfam" id="PF13229"/>
    </source>
</evidence>
<proteinExistence type="predicted"/>
<gene>
    <name evidence="3" type="ORF">EBO15_39545</name>
</gene>
<dbReference type="NCBIfam" id="TIGR03804">
    <property type="entry name" value="para_beta_helix"/>
    <property type="match status" value="1"/>
</dbReference>
<dbReference type="InterPro" id="IPR006626">
    <property type="entry name" value="PbH1"/>
</dbReference>
<dbReference type="SMART" id="SM00710">
    <property type="entry name" value="PbH1"/>
    <property type="match status" value="4"/>
</dbReference>
<sequence>MRRLLLPVTAAALTGGALLTVPGVADAAAYQCQGAQKGVYKICLYGQSGKKISGRTFANAQNGIFIKNSRNITVSGNTFTNLSGPKGFAGVHIQDSTGITITRNRFTKLSNSGNMHGVYLVRTSHVRITKNTFSSISGDPVRVRDGSSYNTVEGNTMTHSGRYALFSEWAKLPPYGREKCGKGNVLKDNTYSLNAPKQVKVLSGGKGSPPRFGFCRPAGVKDGGGNHRI</sequence>
<comment type="caution">
    <text evidence="3">The sequence shown here is derived from an EMBL/GenBank/DDBJ whole genome shotgun (WGS) entry which is preliminary data.</text>
</comment>
<evidence type="ECO:0000313" key="3">
    <source>
        <dbReference type="EMBL" id="RMI36089.1"/>
    </source>
</evidence>
<dbReference type="SUPFAM" id="SSF51126">
    <property type="entry name" value="Pectin lyase-like"/>
    <property type="match status" value="1"/>
</dbReference>
<accession>A0A3M2LEY7</accession>
<keyword evidence="4" id="KW-1185">Reference proteome</keyword>
<dbReference type="Proteomes" id="UP000282674">
    <property type="component" value="Unassembled WGS sequence"/>
</dbReference>
<dbReference type="OrthoDB" id="3465763at2"/>
<reference evidence="3 4" key="1">
    <citation type="submission" date="2018-10" db="EMBL/GenBank/DDBJ databases">
        <title>Isolation from soil.</title>
        <authorList>
            <person name="Hu J."/>
        </authorList>
    </citation>
    <scope>NUCLEOTIDE SEQUENCE [LARGE SCALE GENOMIC DNA]</scope>
    <source>
        <strain evidence="3 4">NEAU-Ht49</strain>
    </source>
</reference>
<feature type="domain" description="Right handed beta helix" evidence="2">
    <location>
        <begin position="42"/>
        <end position="169"/>
    </location>
</feature>
<dbReference type="AlphaFoldDB" id="A0A3M2LEY7"/>
<dbReference type="InterPro" id="IPR022441">
    <property type="entry name" value="Para_beta_helix_rpt-2"/>
</dbReference>
<dbReference type="InterPro" id="IPR039448">
    <property type="entry name" value="Beta_helix"/>
</dbReference>
<keyword evidence="1" id="KW-0732">Signal</keyword>
<organism evidence="3 4">
    <name type="scientific">Actinomadura harenae</name>
    <dbReference type="NCBI Taxonomy" id="2483351"/>
    <lineage>
        <taxon>Bacteria</taxon>
        <taxon>Bacillati</taxon>
        <taxon>Actinomycetota</taxon>
        <taxon>Actinomycetes</taxon>
        <taxon>Streptosporangiales</taxon>
        <taxon>Thermomonosporaceae</taxon>
        <taxon>Actinomadura</taxon>
    </lineage>
</organism>
<evidence type="ECO:0000256" key="1">
    <source>
        <dbReference type="SAM" id="SignalP"/>
    </source>
</evidence>
<dbReference type="InterPro" id="IPR011050">
    <property type="entry name" value="Pectin_lyase_fold/virulence"/>
</dbReference>
<feature type="chain" id="PRO_5018301974" evidence="1">
    <location>
        <begin position="28"/>
        <end position="229"/>
    </location>
</feature>
<dbReference type="Pfam" id="PF13229">
    <property type="entry name" value="Beta_helix"/>
    <property type="match status" value="1"/>
</dbReference>
<feature type="signal peptide" evidence="1">
    <location>
        <begin position="1"/>
        <end position="27"/>
    </location>
</feature>
<evidence type="ECO:0000313" key="4">
    <source>
        <dbReference type="Proteomes" id="UP000282674"/>
    </source>
</evidence>
<dbReference type="RefSeq" id="WP_122199589.1">
    <property type="nucleotide sequence ID" value="NZ_JBHSKC010000020.1"/>
</dbReference>
<name>A0A3M2LEY7_9ACTN</name>
<dbReference type="EMBL" id="RFFG01000149">
    <property type="protein sequence ID" value="RMI36089.1"/>
    <property type="molecule type" value="Genomic_DNA"/>
</dbReference>
<dbReference type="InterPro" id="IPR012334">
    <property type="entry name" value="Pectin_lyas_fold"/>
</dbReference>
<dbReference type="Gene3D" id="2.160.20.10">
    <property type="entry name" value="Single-stranded right-handed beta-helix, Pectin lyase-like"/>
    <property type="match status" value="1"/>
</dbReference>